<organism evidence="1 2">
    <name type="scientific">Moraxella oculi</name>
    <dbReference type="NCBI Taxonomy" id="2940516"/>
    <lineage>
        <taxon>Bacteria</taxon>
        <taxon>Pseudomonadati</taxon>
        <taxon>Pseudomonadota</taxon>
        <taxon>Gammaproteobacteria</taxon>
        <taxon>Moraxellales</taxon>
        <taxon>Moraxellaceae</taxon>
        <taxon>Moraxella</taxon>
    </lineage>
</organism>
<dbReference type="Proteomes" id="UP001624684">
    <property type="component" value="Unassembled WGS sequence"/>
</dbReference>
<protein>
    <submittedName>
        <fullName evidence="1">Uncharacterized protein</fullName>
    </submittedName>
</protein>
<reference evidence="1 2" key="1">
    <citation type="submission" date="2024-11" db="EMBL/GenBank/DDBJ databases">
        <title>First Report of Moraxella oculi in Brazil in an Infectious Bovine Keratoconjunctivitis Outbreak.</title>
        <authorList>
            <person name="Carvalho C.V."/>
            <person name="Domingues R."/>
            <person name="Coutinho C."/>
            <person name="Honorio N.T.B.S."/>
            <person name="Faza D.R.L.R."/>
            <person name="Carvalho W.A."/>
            <person name="Machado A.B.F."/>
            <person name="Martins M.F."/>
            <person name="Gaspar E.B."/>
        </authorList>
    </citation>
    <scope>NUCLEOTIDE SEQUENCE [LARGE SCALE GENOMIC DNA]</scope>
    <source>
        <strain evidence="1 2">2117LE</strain>
    </source>
</reference>
<name>A0ABW8UAG2_9GAMM</name>
<sequence>MKNSKGKPLPEVLNRTHQKWYEMPATSLADLAISVNPDKKMGVFLLPERTFVNQRLICLRRNDSVDKHLLHAVMNSVLGLFYIEAIGFGRGQGALDLSATTIKDSLRVLDIRLLNDVQASLILGKFEPILRREIQDLPDELTRDDRLSFDQAVWHPA</sequence>
<evidence type="ECO:0000313" key="1">
    <source>
        <dbReference type="EMBL" id="MFL1732997.1"/>
    </source>
</evidence>
<evidence type="ECO:0000313" key="2">
    <source>
        <dbReference type="Proteomes" id="UP001624684"/>
    </source>
</evidence>
<gene>
    <name evidence="1" type="ORF">ACJHVH_08385</name>
</gene>
<dbReference type="RefSeq" id="WP_407069504.1">
    <property type="nucleotide sequence ID" value="NZ_JBJJXE010000017.1"/>
</dbReference>
<accession>A0ABW8UAG2</accession>
<dbReference type="EMBL" id="JBJJXE010000017">
    <property type="protein sequence ID" value="MFL1732997.1"/>
    <property type="molecule type" value="Genomic_DNA"/>
</dbReference>
<comment type="caution">
    <text evidence="1">The sequence shown here is derived from an EMBL/GenBank/DDBJ whole genome shotgun (WGS) entry which is preliminary data.</text>
</comment>
<proteinExistence type="predicted"/>
<keyword evidence="2" id="KW-1185">Reference proteome</keyword>